<comment type="caution">
    <text evidence="1">The sequence shown here is derived from an EMBL/GenBank/DDBJ whole genome shotgun (WGS) entry which is preliminary data.</text>
</comment>
<proteinExistence type="predicted"/>
<name>A0ABS7GP57_9HYPH</name>
<keyword evidence="2" id="KW-1185">Reference proteome</keyword>
<sequence>MSIDSEPRVLAASVLSEIITFIKQSRPTRTDGTATTGYVYCQMSPGLMVSPSDFAKPWSPIGGIAGLSSGQRPPDGSTQPGEPTSVIARRAYEAAFKTFSMFDKLLLVTNDGTTQFYSGGGRHLSFQYNMILDAMSAKPPPPRPAAEQARIDAALAVLYDENGDDTPVYARYQRNQQAYAEARAAKAAAEITILNDPERAASASVLLGPLSAKLNQAFNKWKTQGAAEVEAALAARAAIGIPLEQGAIERAKQIRESWQVDLPGLAGLEAAKMPYTFIFPSEWAQIEVDDIGWTTLKHDARTYRSHFEQHGYNLNSGEWAGNSSSSSGSAGIGVCGFGFAGSYSEWDSQSHANFSSTASDGSKFRDDATDLSIELQYGLCEIARPWMVTDLFQLKNWYIPGERKGCISTGKIDDQLQDADRKLPMIPTAVLVIRNVRITTSKWGTTRDTLQSYWNANGRSDSSGGSSINGNVSIPVWGPLSLTGGYSRNDSHYQGDFRDESGSDVRNDFGAYFEGDTLFINGAQIVAFLGEIIPFCPPQDDESLPQE</sequence>
<evidence type="ECO:0000313" key="1">
    <source>
        <dbReference type="EMBL" id="MBW9051118.1"/>
    </source>
</evidence>
<organism evidence="1 2">
    <name type="scientific">Rhizobium mesosinicum</name>
    <dbReference type="NCBI Taxonomy" id="335017"/>
    <lineage>
        <taxon>Bacteria</taxon>
        <taxon>Pseudomonadati</taxon>
        <taxon>Pseudomonadota</taxon>
        <taxon>Alphaproteobacteria</taxon>
        <taxon>Hyphomicrobiales</taxon>
        <taxon>Rhizobiaceae</taxon>
        <taxon>Rhizobium/Agrobacterium group</taxon>
        <taxon>Rhizobium</taxon>
    </lineage>
</organism>
<protein>
    <submittedName>
        <fullName evidence="1">Uncharacterized protein</fullName>
    </submittedName>
</protein>
<dbReference type="RefSeq" id="WP_220332655.1">
    <property type="nucleotide sequence ID" value="NZ_JAEUAK010000001.1"/>
</dbReference>
<dbReference type="EMBL" id="JAEUAK010000001">
    <property type="protein sequence ID" value="MBW9051118.1"/>
    <property type="molecule type" value="Genomic_DNA"/>
</dbReference>
<accession>A0ABS7GP57</accession>
<evidence type="ECO:0000313" key="2">
    <source>
        <dbReference type="Proteomes" id="UP000717752"/>
    </source>
</evidence>
<reference evidence="1 2" key="1">
    <citation type="journal article" date="2021" name="MBio">
        <title>Poor Competitiveness of Bradyrhizobium in Pigeon Pea Root Colonization in Indian Soils.</title>
        <authorList>
            <person name="Chalasani D."/>
            <person name="Basu A."/>
            <person name="Pullabhotla S.V.S.R.N."/>
            <person name="Jorrin B."/>
            <person name="Neal A.L."/>
            <person name="Poole P.S."/>
            <person name="Podile A.R."/>
            <person name="Tkacz A."/>
        </authorList>
    </citation>
    <scope>NUCLEOTIDE SEQUENCE [LARGE SCALE GENOMIC DNA]</scope>
    <source>
        <strain evidence="1 2">HU56</strain>
    </source>
</reference>
<dbReference type="Proteomes" id="UP000717752">
    <property type="component" value="Unassembled WGS sequence"/>
</dbReference>
<gene>
    <name evidence="1" type="ORF">JNB85_01675</name>
</gene>